<accession>A0A143HFC3</accession>
<dbReference type="Proteomes" id="UP000076021">
    <property type="component" value="Chromosome"/>
</dbReference>
<dbReference type="STRING" id="241244.ATY39_13985"/>
<dbReference type="AlphaFoldDB" id="A0A143HFC3"/>
<dbReference type="KEGG" id="rst:ATY39_13985"/>
<organism evidence="1 2">
    <name type="scientific">Rummeliibacillus stabekisii</name>
    <dbReference type="NCBI Taxonomy" id="241244"/>
    <lineage>
        <taxon>Bacteria</taxon>
        <taxon>Bacillati</taxon>
        <taxon>Bacillota</taxon>
        <taxon>Bacilli</taxon>
        <taxon>Bacillales</taxon>
        <taxon>Caryophanaceae</taxon>
        <taxon>Rummeliibacillus</taxon>
    </lineage>
</organism>
<sequence length="72" mass="8306">MKKYDLIIRTKRNRRFYSEIGADNYKAAKERLDIVLSQNTFITCSLEEGGECVFLAVSEIAYIALIDNPEEE</sequence>
<protein>
    <submittedName>
        <fullName evidence="1">Uncharacterized protein</fullName>
    </submittedName>
</protein>
<reference evidence="2" key="2">
    <citation type="submission" date="2016-03" db="EMBL/GenBank/DDBJ databases">
        <authorList>
            <person name="Ploux O."/>
        </authorList>
    </citation>
    <scope>NUCLEOTIDE SEQUENCE [LARGE SCALE GENOMIC DNA]</scope>
    <source>
        <strain evidence="2">PP9</strain>
    </source>
</reference>
<gene>
    <name evidence="1" type="ORF">ATY39_13985</name>
</gene>
<evidence type="ECO:0000313" key="1">
    <source>
        <dbReference type="EMBL" id="AMX00424.1"/>
    </source>
</evidence>
<reference evidence="1 2" key="1">
    <citation type="journal article" date="2016" name="Genome Announc.">
        <title>Whole-Genome Sequence of Rummeliibacillus stabekisii Strain PP9 Isolated from Antarctic Soil.</title>
        <authorList>
            <person name="da Mota F.F."/>
            <person name="Vollu R.E."/>
            <person name="Jurelevicius D."/>
            <person name="Seldin L."/>
        </authorList>
    </citation>
    <scope>NUCLEOTIDE SEQUENCE [LARGE SCALE GENOMIC DNA]</scope>
    <source>
        <strain evidence="1 2">PP9</strain>
    </source>
</reference>
<proteinExistence type="predicted"/>
<name>A0A143HFC3_9BACL</name>
<evidence type="ECO:0000313" key="2">
    <source>
        <dbReference type="Proteomes" id="UP000076021"/>
    </source>
</evidence>
<keyword evidence="2" id="KW-1185">Reference proteome</keyword>
<dbReference type="EMBL" id="CP014806">
    <property type="protein sequence ID" value="AMX00424.1"/>
    <property type="molecule type" value="Genomic_DNA"/>
</dbReference>
<dbReference type="RefSeq" id="WP_066790780.1">
    <property type="nucleotide sequence ID" value="NZ_CP014806.1"/>
</dbReference>